<dbReference type="GO" id="GO:0003678">
    <property type="term" value="F:DNA helicase activity"/>
    <property type="evidence" value="ECO:0007669"/>
    <property type="project" value="UniProtKB-EC"/>
</dbReference>
<evidence type="ECO:0000313" key="11">
    <source>
        <dbReference type="EMBL" id="CAC5382063.1"/>
    </source>
</evidence>
<name>A0A6J8BEK3_MYTCO</name>
<evidence type="ECO:0000256" key="9">
    <source>
        <dbReference type="ARBA" id="ARBA00023014"/>
    </source>
</evidence>
<dbReference type="PANTHER" id="PTHR36531">
    <property type="entry name" value="CRISPR-ASSOCIATED EXONUCLEASE CAS4"/>
    <property type="match status" value="1"/>
</dbReference>
<dbReference type="EC" id="3.6.4.12" evidence="11"/>
<evidence type="ECO:0000256" key="2">
    <source>
        <dbReference type="ARBA" id="ARBA00022722"/>
    </source>
</evidence>
<gene>
    <name evidence="11" type="ORF">MCOR_17924</name>
</gene>
<dbReference type="Pfam" id="PF08696">
    <property type="entry name" value="Dna2"/>
    <property type="match status" value="1"/>
</dbReference>
<keyword evidence="4" id="KW-0547">Nucleotide-binding</keyword>
<dbReference type="GO" id="GO:0016787">
    <property type="term" value="F:hydrolase activity"/>
    <property type="evidence" value="ECO:0007669"/>
    <property type="project" value="UniProtKB-KW"/>
</dbReference>
<keyword evidence="9" id="KW-0411">Iron-sulfur</keyword>
<evidence type="ECO:0000259" key="10">
    <source>
        <dbReference type="Pfam" id="PF08696"/>
    </source>
</evidence>
<evidence type="ECO:0000313" key="12">
    <source>
        <dbReference type="Proteomes" id="UP000507470"/>
    </source>
</evidence>
<dbReference type="GO" id="GO:0051536">
    <property type="term" value="F:iron-sulfur cluster binding"/>
    <property type="evidence" value="ECO:0007669"/>
    <property type="project" value="UniProtKB-KW"/>
</dbReference>
<dbReference type="InterPro" id="IPR014808">
    <property type="entry name" value="DNA_replication_fac_Dna2_N"/>
</dbReference>
<keyword evidence="6" id="KW-0347">Helicase</keyword>
<keyword evidence="5 11" id="KW-0378">Hydrolase</keyword>
<keyword evidence="2" id="KW-0540">Nuclease</keyword>
<dbReference type="OrthoDB" id="6157302at2759"/>
<dbReference type="AlphaFoldDB" id="A0A6J8BEK3"/>
<evidence type="ECO:0000256" key="6">
    <source>
        <dbReference type="ARBA" id="ARBA00022806"/>
    </source>
</evidence>
<dbReference type="Proteomes" id="UP000507470">
    <property type="component" value="Unassembled WGS sequence"/>
</dbReference>
<reference evidence="11 12" key="1">
    <citation type="submission" date="2020-06" db="EMBL/GenBank/DDBJ databases">
        <authorList>
            <person name="Li R."/>
            <person name="Bekaert M."/>
        </authorList>
    </citation>
    <scope>NUCLEOTIDE SEQUENCE [LARGE SCALE GENOMIC DNA]</scope>
    <source>
        <strain evidence="12">wild</strain>
    </source>
</reference>
<evidence type="ECO:0000256" key="3">
    <source>
        <dbReference type="ARBA" id="ARBA00022723"/>
    </source>
</evidence>
<dbReference type="EMBL" id="CACVKT020003176">
    <property type="protein sequence ID" value="CAC5382063.1"/>
    <property type="molecule type" value="Genomic_DNA"/>
</dbReference>
<evidence type="ECO:0000256" key="5">
    <source>
        <dbReference type="ARBA" id="ARBA00022801"/>
    </source>
</evidence>
<keyword evidence="7" id="KW-0067">ATP-binding</keyword>
<keyword evidence="3" id="KW-0479">Metal-binding</keyword>
<proteinExistence type="predicted"/>
<sequence>MRFVIIVHIVYFRNGNDLCLQLTDIFTKKQKICILSGFWADTHVSENDIVNILGSFDGDTYHITDTNGLIVVNPDLLLSGTTVVSSVFCMRKGVLSEKFKGCDKGNQQMLYGSIIHFVFQQVLQKGLTSEEQILKEATTTVQQARFLHDMYKCNATEGEVLEEIKKYIPQMKKWLDQYTNLASTCSQKKEDLNITKVTDIEENIWCPRYGVKGKIDLTVEVQASNL</sequence>
<evidence type="ECO:0000256" key="4">
    <source>
        <dbReference type="ARBA" id="ARBA00022741"/>
    </source>
</evidence>
<dbReference type="InterPro" id="IPR051827">
    <property type="entry name" value="Cas4_exonuclease"/>
</dbReference>
<keyword evidence="12" id="KW-1185">Reference proteome</keyword>
<evidence type="ECO:0000256" key="7">
    <source>
        <dbReference type="ARBA" id="ARBA00022840"/>
    </source>
</evidence>
<dbReference type="PANTHER" id="PTHR36531:SF6">
    <property type="entry name" value="DNA REPLICATION ATP-DEPENDENT HELICASE_NUCLEASE DNA2"/>
    <property type="match status" value="1"/>
</dbReference>
<dbReference type="GO" id="GO:0005524">
    <property type="term" value="F:ATP binding"/>
    <property type="evidence" value="ECO:0007669"/>
    <property type="project" value="UniProtKB-KW"/>
</dbReference>
<evidence type="ECO:0000256" key="8">
    <source>
        <dbReference type="ARBA" id="ARBA00023004"/>
    </source>
</evidence>
<evidence type="ECO:0000256" key="1">
    <source>
        <dbReference type="ARBA" id="ARBA00001966"/>
    </source>
</evidence>
<accession>A0A6J8BEK3</accession>
<comment type="cofactor">
    <cofactor evidence="1">
        <name>[4Fe-4S] cluster</name>
        <dbReference type="ChEBI" id="CHEBI:49883"/>
    </cofactor>
</comment>
<protein>
    <submittedName>
        <fullName evidence="11">DNA2</fullName>
        <ecNumber evidence="11">3.6.4.12</ecNumber>
    </submittedName>
</protein>
<feature type="domain" description="DNA replication factor Dna2 N-terminal" evidence="10">
    <location>
        <begin position="28"/>
        <end position="221"/>
    </location>
</feature>
<dbReference type="GO" id="GO:0004518">
    <property type="term" value="F:nuclease activity"/>
    <property type="evidence" value="ECO:0007669"/>
    <property type="project" value="UniProtKB-KW"/>
</dbReference>
<keyword evidence="8" id="KW-0408">Iron</keyword>
<dbReference type="GO" id="GO:0046872">
    <property type="term" value="F:metal ion binding"/>
    <property type="evidence" value="ECO:0007669"/>
    <property type="project" value="UniProtKB-KW"/>
</dbReference>
<organism evidence="11 12">
    <name type="scientific">Mytilus coruscus</name>
    <name type="common">Sea mussel</name>
    <dbReference type="NCBI Taxonomy" id="42192"/>
    <lineage>
        <taxon>Eukaryota</taxon>
        <taxon>Metazoa</taxon>
        <taxon>Spiralia</taxon>
        <taxon>Lophotrochozoa</taxon>
        <taxon>Mollusca</taxon>
        <taxon>Bivalvia</taxon>
        <taxon>Autobranchia</taxon>
        <taxon>Pteriomorphia</taxon>
        <taxon>Mytilida</taxon>
        <taxon>Mytiloidea</taxon>
        <taxon>Mytilidae</taxon>
        <taxon>Mytilinae</taxon>
        <taxon>Mytilus</taxon>
    </lineage>
</organism>